<keyword evidence="2" id="KW-1185">Reference proteome</keyword>
<feature type="non-terminal residue" evidence="1">
    <location>
        <position position="79"/>
    </location>
</feature>
<gene>
    <name evidence="1" type="ORF">KOW79_021287</name>
</gene>
<organism evidence="1 2">
    <name type="scientific">Hemibagrus wyckioides</name>
    <dbReference type="NCBI Taxonomy" id="337641"/>
    <lineage>
        <taxon>Eukaryota</taxon>
        <taxon>Metazoa</taxon>
        <taxon>Chordata</taxon>
        <taxon>Craniata</taxon>
        <taxon>Vertebrata</taxon>
        <taxon>Euteleostomi</taxon>
        <taxon>Actinopterygii</taxon>
        <taxon>Neopterygii</taxon>
        <taxon>Teleostei</taxon>
        <taxon>Ostariophysi</taxon>
        <taxon>Siluriformes</taxon>
        <taxon>Bagridae</taxon>
        <taxon>Hemibagrus</taxon>
    </lineage>
</organism>
<dbReference type="EMBL" id="JAHKSW010000027">
    <property type="protein sequence ID" value="KAG7315199.1"/>
    <property type="molecule type" value="Genomic_DNA"/>
</dbReference>
<accession>A0A9D3SDU6</accession>
<dbReference type="Proteomes" id="UP000824219">
    <property type="component" value="Linkage Group LG27"/>
</dbReference>
<sequence length="79" mass="9000">MRVSTAAQAGPTPTRAWLRQRSDCCIASVSQEKRFSLRQEMLLHAKHRSVSSLNDIDMKKDIEVLIAEERAQIISKYAK</sequence>
<dbReference type="AlphaFoldDB" id="A0A9D3SDU6"/>
<dbReference type="OrthoDB" id="8951338at2759"/>
<comment type="caution">
    <text evidence="1">The sequence shown here is derived from an EMBL/GenBank/DDBJ whole genome shotgun (WGS) entry which is preliminary data.</text>
</comment>
<name>A0A9D3SDU6_9TELE</name>
<proteinExistence type="predicted"/>
<evidence type="ECO:0000313" key="2">
    <source>
        <dbReference type="Proteomes" id="UP000824219"/>
    </source>
</evidence>
<reference evidence="1 2" key="1">
    <citation type="submission" date="2021-06" db="EMBL/GenBank/DDBJ databases">
        <title>Chromosome-level genome assembly of the red-tail catfish (Hemibagrus wyckioides).</title>
        <authorList>
            <person name="Shao F."/>
        </authorList>
    </citation>
    <scope>NUCLEOTIDE SEQUENCE [LARGE SCALE GENOMIC DNA]</scope>
    <source>
        <strain evidence="1">EC202008001</strain>
        <tissue evidence="1">Blood</tissue>
    </source>
</reference>
<evidence type="ECO:0000313" key="1">
    <source>
        <dbReference type="EMBL" id="KAG7315199.1"/>
    </source>
</evidence>
<protein>
    <submittedName>
        <fullName evidence="1">Uncharacterized protein</fullName>
    </submittedName>
</protein>